<keyword evidence="2" id="KW-1185">Reference proteome</keyword>
<dbReference type="SUPFAM" id="SSF56784">
    <property type="entry name" value="HAD-like"/>
    <property type="match status" value="1"/>
</dbReference>
<dbReference type="PANTHER" id="PTHR19288">
    <property type="entry name" value="4-NITROPHENYLPHOSPHATASE-RELATED"/>
    <property type="match status" value="1"/>
</dbReference>
<protein>
    <submittedName>
        <fullName evidence="1">TIGR01459 family HAD-type hydrolase</fullName>
    </submittedName>
</protein>
<dbReference type="Pfam" id="PF13242">
    <property type="entry name" value="Hydrolase_like"/>
    <property type="match status" value="1"/>
</dbReference>
<geneLocation type="plasmid" evidence="1 2">
    <name>p2</name>
</geneLocation>
<keyword evidence="1" id="KW-0378">Hydrolase</keyword>
<dbReference type="InterPro" id="IPR006356">
    <property type="entry name" value="HAD-SF_hydro_IIA_hyp3"/>
</dbReference>
<evidence type="ECO:0000313" key="2">
    <source>
        <dbReference type="Proteomes" id="UP000663629"/>
    </source>
</evidence>
<dbReference type="Proteomes" id="UP000663629">
    <property type="component" value="Plasmid p2"/>
</dbReference>
<sequence length="289" mass="31382">MTTTCLPLQLDRLADISDRYDGYLVDQWGVLHNGADVYPEALAALAALKKAGKKVIILSNSGRTGAENAHLMAAMGIGAELYDRILSAGDDAYDALIGQRDRAYAGLGRKVLVLGRKTDRPPLLDHGYEQVAHARQADFVFLLSMEVADRIPQIWLSELQIAARLGLPLICANPDMERVNGEGEILVAPGAVAALYEQMGGTSHYHGKPHPRIYRTAIVELGLSPSRVLGVGDSLLHDVAGAQQSGLDSLFVLHGVHRDKIDVSIPETLIQEIAAHAPHRPTWMIDQLR</sequence>
<name>A0ABX7JQP2_9RHOB</name>
<dbReference type="InterPro" id="IPR006357">
    <property type="entry name" value="HAD-SF_hydro_IIA"/>
</dbReference>
<reference evidence="1 2" key="1">
    <citation type="submission" date="2021-02" db="EMBL/GenBank/DDBJ databases">
        <title>Paracoccus methylovroum sp.nov., a new methanol and methylamine utilizing methylotrophic denitrifer.</title>
        <authorList>
            <person name="Timsy T."/>
            <person name="Behrendt U."/>
            <person name="Ulrich A."/>
            <person name="Spanner T."/>
            <person name="Foesel B.U."/>
            <person name="Horn M.A."/>
            <person name="Kolb S."/>
        </authorList>
    </citation>
    <scope>NUCLEOTIDE SEQUENCE [LARGE SCALE GENOMIC DNA]</scope>
    <source>
        <strain evidence="1 2">H4-D09</strain>
        <plasmid evidence="1 2">p2</plasmid>
    </source>
</reference>
<organism evidence="1 2">
    <name type="scientific">Paracoccus methylovorus</name>
    <dbReference type="NCBI Taxonomy" id="2812658"/>
    <lineage>
        <taxon>Bacteria</taxon>
        <taxon>Pseudomonadati</taxon>
        <taxon>Pseudomonadota</taxon>
        <taxon>Alphaproteobacteria</taxon>
        <taxon>Rhodobacterales</taxon>
        <taxon>Paracoccaceae</taxon>
        <taxon>Paracoccus</taxon>
    </lineage>
</organism>
<dbReference type="InterPro" id="IPR036412">
    <property type="entry name" value="HAD-like_sf"/>
</dbReference>
<gene>
    <name evidence="1" type="ORF">JWJ88_20930</name>
</gene>
<keyword evidence="1" id="KW-0614">Plasmid</keyword>
<dbReference type="InterPro" id="IPR023214">
    <property type="entry name" value="HAD_sf"/>
</dbReference>
<dbReference type="NCBIfam" id="TIGR01459">
    <property type="entry name" value="HAD-SF-IIA-hyp4"/>
    <property type="match status" value="1"/>
</dbReference>
<dbReference type="GO" id="GO:0016787">
    <property type="term" value="F:hydrolase activity"/>
    <property type="evidence" value="ECO:0007669"/>
    <property type="project" value="UniProtKB-KW"/>
</dbReference>
<dbReference type="RefSeq" id="WP_205297119.1">
    <property type="nucleotide sequence ID" value="NZ_CP070372.1"/>
</dbReference>
<dbReference type="EMBL" id="CP070372">
    <property type="protein sequence ID" value="QRZ16235.1"/>
    <property type="molecule type" value="Genomic_DNA"/>
</dbReference>
<dbReference type="Pfam" id="PF13344">
    <property type="entry name" value="Hydrolase_6"/>
    <property type="match status" value="1"/>
</dbReference>
<proteinExistence type="predicted"/>
<dbReference type="PANTHER" id="PTHR19288:SF90">
    <property type="entry name" value="OS08G0542600 PROTEIN"/>
    <property type="match status" value="1"/>
</dbReference>
<dbReference type="Gene3D" id="3.40.50.1000">
    <property type="entry name" value="HAD superfamily/HAD-like"/>
    <property type="match status" value="2"/>
</dbReference>
<evidence type="ECO:0000313" key="1">
    <source>
        <dbReference type="EMBL" id="QRZ16235.1"/>
    </source>
</evidence>
<accession>A0ABX7JQP2</accession>